<evidence type="ECO:0000313" key="4">
    <source>
        <dbReference type="Proteomes" id="UP001150062"/>
    </source>
</evidence>
<dbReference type="Gene3D" id="3.80.10.10">
    <property type="entry name" value="Ribonuclease Inhibitor"/>
    <property type="match status" value="2"/>
</dbReference>
<keyword evidence="4" id="KW-1185">Reference proteome</keyword>
<dbReference type="SMART" id="SM00368">
    <property type="entry name" value="LRR_RI"/>
    <property type="match status" value="5"/>
</dbReference>
<dbReference type="Proteomes" id="UP001150062">
    <property type="component" value="Unassembled WGS sequence"/>
</dbReference>
<proteinExistence type="predicted"/>
<dbReference type="EMBL" id="JAOAOG010000126">
    <property type="protein sequence ID" value="KAJ6247529.1"/>
    <property type="molecule type" value="Genomic_DNA"/>
</dbReference>
<dbReference type="PROSITE" id="PS50097">
    <property type="entry name" value="BTB"/>
    <property type="match status" value="1"/>
</dbReference>
<dbReference type="SUPFAM" id="SSF54695">
    <property type="entry name" value="POZ domain"/>
    <property type="match status" value="1"/>
</dbReference>
<protein>
    <submittedName>
        <fullName evidence="3">Ynein regulatory complex subunit 5</fullName>
    </submittedName>
</protein>
<evidence type="ECO:0000256" key="1">
    <source>
        <dbReference type="SAM" id="MobiDB-lite"/>
    </source>
</evidence>
<reference evidence="3" key="1">
    <citation type="submission" date="2022-08" db="EMBL/GenBank/DDBJ databases">
        <title>Novel sulfate-reducing endosymbionts in the free-living metamonad Anaeramoeba.</title>
        <authorList>
            <person name="Jerlstrom-Hultqvist J."/>
            <person name="Cepicka I."/>
            <person name="Gallot-Lavallee L."/>
            <person name="Salas-Leiva D."/>
            <person name="Curtis B.A."/>
            <person name="Zahonova K."/>
            <person name="Pipaliya S."/>
            <person name="Dacks J."/>
            <person name="Roger A.J."/>
        </authorList>
    </citation>
    <scope>NUCLEOTIDE SEQUENCE</scope>
    <source>
        <strain evidence="3">Schooner1</strain>
    </source>
</reference>
<feature type="domain" description="BTB" evidence="2">
    <location>
        <begin position="802"/>
        <end position="859"/>
    </location>
</feature>
<sequence length="902" mass="105249">MESKQNKTDQSSEDELLSLPLYFDNLINNSTYLTSLKMSYKLRPIELSLLGYVLETNKTLETLSLHRIPIDKLSLELLCTGLMKNTTLKKLELIEIDFPAEPITFFEQILGSNGPPLRGLTLSGSIFPATMAKSLFEGLCMNKSVEILGLDLIDLPVDDFSFEELLRRNVNIEVVYLALKSKIGVCLPSLLKGIQFHPKLKKLYLRSLHLKPYLVKTLLQSLKELVNLQILDLSYNYSYMNQESTIKVFELLPHLPKLTRLKLNHLRVNDRTIQSLKEAIVNNQNLQSLEVRGNQLTTEGLSTLIQYLVMGSANGLQLKKLSLGCPSLTLNDDFQKLLANTSSLTLLDLSGTSFNVKSNSAILFGSLKYSNSLTTLDLSDCFWSNDSINDFCQIIEENNYLINKLILRNLYVKIKQLSVLFSSISKSYTINYVDLTGTFLNCLKQLDLTEVKKLFNEMKNCNNLETLLIGPNWFNKEIQIFLWEANNSLQNIKFIDFYSDRQDTDIINPFCKFLRNHPNLNRLILSKNGWSPEEISEICDALADHSSFLTIEMRGTYRLNSASAQLINKLMKKNFKIIWYYKLTLNRIGRQLYLQAQGYRQVNQIRKSDLINDFHQFFLMNEFTDCTINHFNAHKIWLQFRTKKDLSFITKKMNSLKISNDDLHTWLVWVYTSIILNKSMINLINNYLQIVFDWSLLKKDLIQFYNDENSKDFFILVNKNKKIDKIQMQPKKDKCLYLVNSKCNRVKEIKSCNKNGKNKEKKKKSENENENDNKNDNKNENENENENKNKNEKDKDKDQNFEKISVHKFILLVRTGVFRNLFRTLEKNCKQIKDYTQKSCRTLQIFIKYLYTNKIEFNPNDDLQILFTELQDVAEYYQLSNINLFKKQLNKLYSKYKLNELF</sequence>
<dbReference type="SUPFAM" id="SSF52047">
    <property type="entry name" value="RNI-like"/>
    <property type="match status" value="2"/>
</dbReference>
<name>A0ABQ8YSZ4_9EUKA</name>
<comment type="caution">
    <text evidence="3">The sequence shown here is derived from an EMBL/GenBank/DDBJ whole genome shotgun (WGS) entry which is preliminary data.</text>
</comment>
<feature type="compositionally biased region" description="Basic and acidic residues" evidence="1">
    <location>
        <begin position="763"/>
        <end position="797"/>
    </location>
</feature>
<dbReference type="PANTHER" id="PTHR47679:SF1">
    <property type="entry name" value="PROTEIN TORNADO 1"/>
    <property type="match status" value="1"/>
</dbReference>
<dbReference type="InterPro" id="IPR011333">
    <property type="entry name" value="SKP1/BTB/POZ_sf"/>
</dbReference>
<dbReference type="InterPro" id="IPR032675">
    <property type="entry name" value="LRR_dom_sf"/>
</dbReference>
<dbReference type="Gene3D" id="3.30.710.10">
    <property type="entry name" value="Potassium Channel Kv1.1, Chain A"/>
    <property type="match status" value="1"/>
</dbReference>
<organism evidence="3 4">
    <name type="scientific">Anaeramoeba flamelloides</name>
    <dbReference type="NCBI Taxonomy" id="1746091"/>
    <lineage>
        <taxon>Eukaryota</taxon>
        <taxon>Metamonada</taxon>
        <taxon>Anaeramoebidae</taxon>
        <taxon>Anaeramoeba</taxon>
    </lineage>
</organism>
<feature type="region of interest" description="Disordered" evidence="1">
    <location>
        <begin position="754"/>
        <end position="797"/>
    </location>
</feature>
<evidence type="ECO:0000259" key="2">
    <source>
        <dbReference type="PROSITE" id="PS50097"/>
    </source>
</evidence>
<gene>
    <name evidence="3" type="ORF">M0813_18566</name>
</gene>
<dbReference type="InterPro" id="IPR000210">
    <property type="entry name" value="BTB/POZ_dom"/>
</dbReference>
<accession>A0ABQ8YSZ4</accession>
<dbReference type="CDD" id="cd18186">
    <property type="entry name" value="BTB_POZ_ZBTB_KLHL-like"/>
    <property type="match status" value="1"/>
</dbReference>
<evidence type="ECO:0000313" key="3">
    <source>
        <dbReference type="EMBL" id="KAJ6247529.1"/>
    </source>
</evidence>
<dbReference type="PANTHER" id="PTHR47679">
    <property type="entry name" value="PROTEIN TORNADO 1"/>
    <property type="match status" value="1"/>
</dbReference>
<dbReference type="Pfam" id="PF00651">
    <property type="entry name" value="BTB"/>
    <property type="match status" value="1"/>
</dbReference>